<reference evidence="3 4" key="1">
    <citation type="submission" date="2011-11" db="EMBL/GenBank/DDBJ databases">
        <title>The Noncontiguous Finished sequence of Saccharomonospora cyanea NA-134.</title>
        <authorList>
            <consortium name="US DOE Joint Genome Institute"/>
            <person name="Lucas S."/>
            <person name="Han J."/>
            <person name="Lapidus A."/>
            <person name="Cheng J.-F."/>
            <person name="Goodwin L."/>
            <person name="Pitluck S."/>
            <person name="Peters L."/>
            <person name="Ovchinnikova G."/>
            <person name="Lu M."/>
            <person name="Detter J.C."/>
            <person name="Han C."/>
            <person name="Tapia R."/>
            <person name="Land M."/>
            <person name="Hauser L."/>
            <person name="Kyrpides N."/>
            <person name="Ivanova N."/>
            <person name="Pagani I."/>
            <person name="Brambilla E.-M."/>
            <person name="Klenk H.-P."/>
            <person name="Woyke T."/>
        </authorList>
    </citation>
    <scope>NUCLEOTIDE SEQUENCE [LARGE SCALE GENOMIC DNA]</scope>
    <source>
        <strain evidence="3 4">NA-134</strain>
    </source>
</reference>
<feature type="transmembrane region" description="Helical" evidence="2">
    <location>
        <begin position="115"/>
        <end position="135"/>
    </location>
</feature>
<gene>
    <name evidence="3" type="ORF">SaccyDRAFT_2663</name>
</gene>
<organism evidence="3 4">
    <name type="scientific">Saccharomonospora cyanea NA-134</name>
    <dbReference type="NCBI Taxonomy" id="882082"/>
    <lineage>
        <taxon>Bacteria</taxon>
        <taxon>Bacillati</taxon>
        <taxon>Actinomycetota</taxon>
        <taxon>Actinomycetes</taxon>
        <taxon>Pseudonocardiales</taxon>
        <taxon>Pseudonocardiaceae</taxon>
        <taxon>Saccharomonospora</taxon>
    </lineage>
</organism>
<evidence type="ECO:0000313" key="4">
    <source>
        <dbReference type="Proteomes" id="UP000002791"/>
    </source>
</evidence>
<dbReference type="EMBL" id="CM001440">
    <property type="protein sequence ID" value="EHR61519.1"/>
    <property type="molecule type" value="Genomic_DNA"/>
</dbReference>
<dbReference type="Proteomes" id="UP000002791">
    <property type="component" value="Chromosome"/>
</dbReference>
<evidence type="ECO:0000256" key="2">
    <source>
        <dbReference type="SAM" id="Phobius"/>
    </source>
</evidence>
<evidence type="ECO:0000256" key="1">
    <source>
        <dbReference type="SAM" id="MobiDB-lite"/>
    </source>
</evidence>
<dbReference type="STRING" id="882082.SaccyDRAFT_2663"/>
<feature type="region of interest" description="Disordered" evidence="1">
    <location>
        <begin position="19"/>
        <end position="52"/>
    </location>
</feature>
<sequence length="266" mass="27794">MFLLVQTTPNSLRLHTAAGADADPGVAGGEQPVQPLPPLRRRHRGRRRATGAAVTWRRVPQDRPAPVNNRRERRASLHVGGVRSAGVWVRHRRPAFTLMLVPDGTSAPRAVRAGLARLVAVLAALTLVALLQGALCGNATAMATPCTPVLVSDAEHSSGSTPVHSAPQPAADTTGDCVSLLLSGNHLPAPTQPAAWAAPADTTGSPNDLGGVVGLCLAMLAVLFLLVWLLRPGAVTAPPPPTTPTRFAHRTRTGAPRLSQLCVLRT</sequence>
<proteinExistence type="predicted"/>
<keyword evidence="2" id="KW-0812">Transmembrane</keyword>
<keyword evidence="2" id="KW-0472">Membrane</keyword>
<accession>H5XFW3</accession>
<dbReference type="AlphaFoldDB" id="H5XFW3"/>
<keyword evidence="2" id="KW-1133">Transmembrane helix</keyword>
<keyword evidence="4" id="KW-1185">Reference proteome</keyword>
<dbReference type="HOGENOM" id="CLU_1045406_0_0_11"/>
<protein>
    <submittedName>
        <fullName evidence="3">Uncharacterized protein</fullName>
    </submittedName>
</protein>
<feature type="compositionally biased region" description="Basic residues" evidence="1">
    <location>
        <begin position="39"/>
        <end position="49"/>
    </location>
</feature>
<evidence type="ECO:0000313" key="3">
    <source>
        <dbReference type="EMBL" id="EHR61519.1"/>
    </source>
</evidence>
<name>H5XFW3_9PSEU</name>
<feature type="transmembrane region" description="Helical" evidence="2">
    <location>
        <begin position="209"/>
        <end position="230"/>
    </location>
</feature>